<dbReference type="EMBL" id="JBIRPU010000021">
    <property type="protein sequence ID" value="MFI0795765.1"/>
    <property type="molecule type" value="Genomic_DNA"/>
</dbReference>
<sequence length="382" mass="38559">MIPTRFRRPRVAVAVAAALALTVTPTGAPPVRAAQAAASQVVSFTVGQDGRLYLASPAGITPFGSTAVAPPNAGVGAARQPDGNVAAFVIGTQGGLVAAVTSSATSNISVYRDGAAGLAPPGAKVSAVTDSAGYLHVFFAGTDGAIYSASYNRQVRPGSGPQRVSAPGLAPPGAVVAAARQSTMPGVVFVGADGALTSVWRTSAGTWATIPAGPAGLAPPGGGVAVAATAGVQAYVAGLDGRIWQVGFAFGPRPEPWQPVAITGAGAAPPGARLAAAQFAGGPSNVFFAGSDGAVRVVTNMAGGWQQSVTTAAGAAKPGGPLAIVAVDDYLYSAWCGNDLWWWLYWWWRRPPPPPPWWGDPLTLPLNQPIEYGTEVAITLYR</sequence>
<comment type="caution">
    <text evidence="2">The sequence shown here is derived from an EMBL/GenBank/DDBJ whole genome shotgun (WGS) entry which is preliminary data.</text>
</comment>
<accession>A0ABW7SPY8</accession>
<keyword evidence="3" id="KW-1185">Reference proteome</keyword>
<evidence type="ECO:0000313" key="2">
    <source>
        <dbReference type="EMBL" id="MFI0795765.1"/>
    </source>
</evidence>
<evidence type="ECO:0000256" key="1">
    <source>
        <dbReference type="SAM" id="SignalP"/>
    </source>
</evidence>
<dbReference type="Proteomes" id="UP001611075">
    <property type="component" value="Unassembled WGS sequence"/>
</dbReference>
<organism evidence="2 3">
    <name type="scientific">Micromonospora rubida</name>
    <dbReference type="NCBI Taxonomy" id="2697657"/>
    <lineage>
        <taxon>Bacteria</taxon>
        <taxon>Bacillati</taxon>
        <taxon>Actinomycetota</taxon>
        <taxon>Actinomycetes</taxon>
        <taxon>Micromonosporales</taxon>
        <taxon>Micromonosporaceae</taxon>
        <taxon>Micromonospora</taxon>
    </lineage>
</organism>
<dbReference type="Gene3D" id="2.120.10.70">
    <property type="entry name" value="Fucose-specific lectin"/>
    <property type="match status" value="1"/>
</dbReference>
<dbReference type="SUPFAM" id="SSF89372">
    <property type="entry name" value="Fucose-specific lectin"/>
    <property type="match status" value="2"/>
</dbReference>
<feature type="signal peptide" evidence="1">
    <location>
        <begin position="1"/>
        <end position="28"/>
    </location>
</feature>
<protein>
    <submittedName>
        <fullName evidence="2">Uncharacterized protein</fullName>
    </submittedName>
</protein>
<gene>
    <name evidence="2" type="ORF">ACH4OY_24245</name>
</gene>
<proteinExistence type="predicted"/>
<keyword evidence="1" id="KW-0732">Signal</keyword>
<reference evidence="2 3" key="1">
    <citation type="submission" date="2024-10" db="EMBL/GenBank/DDBJ databases">
        <title>The Natural Products Discovery Center: Release of the First 8490 Sequenced Strains for Exploring Actinobacteria Biosynthetic Diversity.</title>
        <authorList>
            <person name="Kalkreuter E."/>
            <person name="Kautsar S.A."/>
            <person name="Yang D."/>
            <person name="Bader C.D."/>
            <person name="Teijaro C.N."/>
            <person name="Fluegel L."/>
            <person name="Davis C.M."/>
            <person name="Simpson J.R."/>
            <person name="Lauterbach L."/>
            <person name="Steele A.D."/>
            <person name="Gui C."/>
            <person name="Meng S."/>
            <person name="Li G."/>
            <person name="Viehrig K."/>
            <person name="Ye F."/>
            <person name="Su P."/>
            <person name="Kiefer A.F."/>
            <person name="Nichols A."/>
            <person name="Cepeda A.J."/>
            <person name="Yan W."/>
            <person name="Fan B."/>
            <person name="Jiang Y."/>
            <person name="Adhikari A."/>
            <person name="Zheng C.-J."/>
            <person name="Schuster L."/>
            <person name="Cowan T.M."/>
            <person name="Smanski M.J."/>
            <person name="Chevrette M.G."/>
            <person name="De Carvalho L.P.S."/>
            <person name="Shen B."/>
        </authorList>
    </citation>
    <scope>NUCLEOTIDE SEQUENCE [LARGE SCALE GENOMIC DNA]</scope>
    <source>
        <strain evidence="2 3">NPDC021253</strain>
    </source>
</reference>
<feature type="chain" id="PRO_5045970277" evidence="1">
    <location>
        <begin position="29"/>
        <end position="382"/>
    </location>
</feature>
<evidence type="ECO:0000313" key="3">
    <source>
        <dbReference type="Proteomes" id="UP001611075"/>
    </source>
</evidence>
<name>A0ABW7SPY8_9ACTN</name>
<dbReference type="RefSeq" id="WP_396683287.1">
    <property type="nucleotide sequence ID" value="NZ_JBIRPU010000021.1"/>
</dbReference>